<protein>
    <submittedName>
        <fullName evidence="3">Small T antigen</fullName>
    </submittedName>
</protein>
<dbReference type="Pfam" id="PF02380">
    <property type="entry name" value="Papo_T_antigen"/>
    <property type="match status" value="1"/>
</dbReference>
<dbReference type="SUPFAM" id="SSF161240">
    <property type="entry name" value="T-antigen specific domain-like"/>
    <property type="match status" value="1"/>
</dbReference>
<keyword evidence="4" id="KW-1185">Reference proteome</keyword>
<dbReference type="Proteomes" id="UP000101015">
    <property type="component" value="Segment"/>
</dbReference>
<dbReference type="KEGG" id="vg:14258164"/>
<sequence>MDRFLTREEGMELMDLLKIPLSSYGNFSVMKFAYKKKSLEYHPDKGGDPEKMARLNSLWSKLQEGVYQARQEFAAEHGPQVGAWFWDCNYCTVKDYFGKHFNTLIIKHFPQCCEQPMPECTCLTCKVGLQHAIYKQMHRKMCVVWGECFCYRCYCIWFAEPPRDPNTFGAWSAILGDLDLHLVNLYFKLTEDLTWGK</sequence>
<reference evidence="3 4" key="1">
    <citation type="journal article" date="2013" name="PLoS Pathog.">
        <title>Novel Polyomaviruses of Nonhuman Primates: Genetic and Serological Predictors for the Existence of Multiple Unknown Polyomaviruses within the Human Population.</title>
        <authorList>
            <person name="Scuda N."/>
            <person name="Madinda N.F."/>
            <person name="Akoua-Koffi C."/>
            <person name="Adjogoua E.V."/>
            <person name="Wevers D."/>
            <person name="Hofmann J."/>
            <person name="Cameron K.N."/>
            <person name="Leendertz S.A."/>
            <person name="Couacy-Hymann E."/>
            <person name="Robbins M."/>
            <person name="Boesch C."/>
            <person name="Jarvis M.A."/>
            <person name="Moens U."/>
            <person name="Mugisha L."/>
            <person name="Calvignac-Spencer S."/>
            <person name="Leendertz F.H."/>
            <person name="Ehlers B."/>
        </authorList>
    </citation>
    <scope>NUCLEOTIDE SEQUENCE [LARGE SCALE GENOMIC DNA]</scope>
    <source>
        <strain evidence="3">1960</strain>
    </source>
</reference>
<dbReference type="SUPFAM" id="SSF46565">
    <property type="entry name" value="Chaperone J-domain"/>
    <property type="match status" value="1"/>
</dbReference>
<evidence type="ECO:0000313" key="4">
    <source>
        <dbReference type="Proteomes" id="UP000101015"/>
    </source>
</evidence>
<evidence type="ECO:0000259" key="2">
    <source>
        <dbReference type="PROSITE" id="PS50076"/>
    </source>
</evidence>
<dbReference type="CDD" id="cd06257">
    <property type="entry name" value="DnaJ"/>
    <property type="match status" value="1"/>
</dbReference>
<dbReference type="GeneID" id="14258164"/>
<accession>K7QK07</accession>
<name>K7QK07_9POLY</name>
<evidence type="ECO:0000256" key="1">
    <source>
        <dbReference type="ARBA" id="ARBA00022518"/>
    </source>
</evidence>
<dbReference type="InterPro" id="IPR001623">
    <property type="entry name" value="DnaJ_domain"/>
</dbReference>
<organism evidence="3 4">
    <name type="scientific">Alphapolyomavirus apaniscus</name>
    <dbReference type="NCBI Taxonomy" id="1236391"/>
    <lineage>
        <taxon>Viruses</taxon>
        <taxon>Monodnaviria</taxon>
        <taxon>Shotokuvirae</taxon>
        <taxon>Cossaviricota</taxon>
        <taxon>Papovaviricetes</taxon>
        <taxon>Sepolyvirales</taxon>
        <taxon>Polyomaviridae</taxon>
        <taxon>Alphapolyomavirus</taxon>
    </lineage>
</organism>
<feature type="domain" description="J" evidence="2">
    <location>
        <begin position="12"/>
        <end position="77"/>
    </location>
</feature>
<dbReference type="EMBL" id="JX159987">
    <property type="protein sequence ID" value="AFU25612.1"/>
    <property type="molecule type" value="Genomic_DNA"/>
</dbReference>
<dbReference type="InterPro" id="IPR003354">
    <property type="entry name" value="Papo_T_antigen"/>
</dbReference>
<dbReference type="OrthoDB" id="14669at10239"/>
<dbReference type="RefSeq" id="YP_007195274.1">
    <property type="nucleotide sequence ID" value="NC_019853.1"/>
</dbReference>
<dbReference type="Gene3D" id="1.20.120.1860">
    <property type="entry name" value="Small t-antigen, unique domain"/>
    <property type="match status" value="1"/>
</dbReference>
<dbReference type="PROSITE" id="PS50076">
    <property type="entry name" value="DNAJ_2"/>
    <property type="match status" value="1"/>
</dbReference>
<keyword evidence="1" id="KW-0244">Early protein</keyword>
<dbReference type="InterPro" id="IPR036869">
    <property type="entry name" value="J_dom_sf"/>
</dbReference>
<dbReference type="Gene3D" id="1.10.287.110">
    <property type="entry name" value="DnaJ domain"/>
    <property type="match status" value="1"/>
</dbReference>
<proteinExistence type="predicted"/>
<dbReference type="InterPro" id="IPR036092">
    <property type="entry name" value="Papo_T_antigensf"/>
</dbReference>
<evidence type="ECO:0000313" key="3">
    <source>
        <dbReference type="EMBL" id="AFU25612.1"/>
    </source>
</evidence>
<dbReference type="SMART" id="SM00271">
    <property type="entry name" value="DnaJ"/>
    <property type="match status" value="1"/>
</dbReference>